<dbReference type="Proteomes" id="UP000800235">
    <property type="component" value="Unassembled WGS sequence"/>
</dbReference>
<organism evidence="3 4">
    <name type="scientific">Tothia fuscella</name>
    <dbReference type="NCBI Taxonomy" id="1048955"/>
    <lineage>
        <taxon>Eukaryota</taxon>
        <taxon>Fungi</taxon>
        <taxon>Dikarya</taxon>
        <taxon>Ascomycota</taxon>
        <taxon>Pezizomycotina</taxon>
        <taxon>Dothideomycetes</taxon>
        <taxon>Pleosporomycetidae</taxon>
        <taxon>Venturiales</taxon>
        <taxon>Cylindrosympodiaceae</taxon>
        <taxon>Tothia</taxon>
    </lineage>
</organism>
<feature type="compositionally biased region" description="Polar residues" evidence="2">
    <location>
        <begin position="478"/>
        <end position="494"/>
    </location>
</feature>
<feature type="compositionally biased region" description="Basic and acidic residues" evidence="2">
    <location>
        <begin position="452"/>
        <end position="463"/>
    </location>
</feature>
<keyword evidence="4" id="KW-1185">Reference proteome</keyword>
<gene>
    <name evidence="3" type="ORF">EJ08DRAFT_712279</name>
</gene>
<accession>A0A9P4NUF3</accession>
<sequence length="870" mass="99618">MGVVKCCPCSGTTSTGMYPERHFVIQISRHNQTYCRSPRREPRGPPSRNKSAVYSPGSKDFKRAVQDWSRAKKELDTSGVPLPPLPEDLKYLSLDATIPRRSTKAPSLSKASLVVASPKVGNAENVNKEVNPKKRKYVPDLKTALWGNARNSRHIQRSPGHSERAVQDYIKSTQFKEDAGSLEEHWEELEQKVARLKRGHTKVVSLEAHVDHRLELRNVREPMLKPLRILVVPKEEVHQWGNRVMTWIHMSVNDAKGDVRKARNKVREYGVDQDDLSDDSYLKPPLYESPENERQRTLALIDYDDADREMSIKWLQDRLDDEVESAAARTTTDLRIEAAARFPEDNDGGIFFYQYGNARLRTWRNLQLRYAVHTFEGRGRQAPVQDTTEEITKAHAEQRRSIKFPRELREQLNQELNTSHTYYRPHVKSLGSATFTTTTTLVTAKRNQQNSEKSRDKRTRMADDDPTASRTRQKLGTIPNTNTKNEHTISNGDLQRTDSVHFSDSENDHNGAPPVSRKGTKSGTNKLALEAENEILKAKLKGQDEELKSKDEELKSKDEELKSKDEELKLETEELKRNKALIEQYSKQVQWYKATVTRLERELETMNKDEDLQELRDEIKRLNKAIPTPHELQLENQNTAHDRKAERIAACSKWREQGVGVILHVKITISPAMDLSKSDDDTTIRFMEVAKRRFRACVKPRYVVILGPVENGILALPLGASGDMGLANKGSSLFDWFHLALSGNQTPYDDNFARTAYYSLARDKVALSDNTCLKLEPMVIPYDWIESKKGAVDRQSMLRVVSTLSENNTIRSFPESLQNIWIPKWTPATFPNWQRCASATWDCRSQTREGGIRYPQYPLLPPPFKCIWVA</sequence>
<feature type="coiled-coil region" evidence="1">
    <location>
        <begin position="526"/>
        <end position="625"/>
    </location>
</feature>
<dbReference type="EMBL" id="MU007029">
    <property type="protein sequence ID" value="KAF2431892.1"/>
    <property type="molecule type" value="Genomic_DNA"/>
</dbReference>
<proteinExistence type="predicted"/>
<reference evidence="3" key="1">
    <citation type="journal article" date="2020" name="Stud. Mycol.">
        <title>101 Dothideomycetes genomes: a test case for predicting lifestyles and emergence of pathogens.</title>
        <authorList>
            <person name="Haridas S."/>
            <person name="Albert R."/>
            <person name="Binder M."/>
            <person name="Bloem J."/>
            <person name="Labutti K."/>
            <person name="Salamov A."/>
            <person name="Andreopoulos B."/>
            <person name="Baker S."/>
            <person name="Barry K."/>
            <person name="Bills G."/>
            <person name="Bluhm B."/>
            <person name="Cannon C."/>
            <person name="Castanera R."/>
            <person name="Culley D."/>
            <person name="Daum C."/>
            <person name="Ezra D."/>
            <person name="Gonzalez J."/>
            <person name="Henrissat B."/>
            <person name="Kuo A."/>
            <person name="Liang C."/>
            <person name="Lipzen A."/>
            <person name="Lutzoni F."/>
            <person name="Magnuson J."/>
            <person name="Mondo S."/>
            <person name="Nolan M."/>
            <person name="Ohm R."/>
            <person name="Pangilinan J."/>
            <person name="Park H.-J."/>
            <person name="Ramirez L."/>
            <person name="Alfaro M."/>
            <person name="Sun H."/>
            <person name="Tritt A."/>
            <person name="Yoshinaga Y."/>
            <person name="Zwiers L.-H."/>
            <person name="Turgeon B."/>
            <person name="Goodwin S."/>
            <person name="Spatafora J."/>
            <person name="Crous P."/>
            <person name="Grigoriev I."/>
        </authorList>
    </citation>
    <scope>NUCLEOTIDE SEQUENCE</scope>
    <source>
        <strain evidence="3">CBS 130266</strain>
    </source>
</reference>
<feature type="region of interest" description="Disordered" evidence="2">
    <location>
        <begin position="440"/>
        <end position="524"/>
    </location>
</feature>
<evidence type="ECO:0000256" key="2">
    <source>
        <dbReference type="SAM" id="MobiDB-lite"/>
    </source>
</evidence>
<comment type="caution">
    <text evidence="3">The sequence shown here is derived from an EMBL/GenBank/DDBJ whole genome shotgun (WGS) entry which is preliminary data.</text>
</comment>
<evidence type="ECO:0000313" key="3">
    <source>
        <dbReference type="EMBL" id="KAF2431892.1"/>
    </source>
</evidence>
<keyword evidence="1" id="KW-0175">Coiled coil</keyword>
<feature type="region of interest" description="Disordered" evidence="2">
    <location>
        <begin position="34"/>
        <end position="59"/>
    </location>
</feature>
<evidence type="ECO:0000256" key="1">
    <source>
        <dbReference type="SAM" id="Coils"/>
    </source>
</evidence>
<evidence type="ECO:0000313" key="4">
    <source>
        <dbReference type="Proteomes" id="UP000800235"/>
    </source>
</evidence>
<name>A0A9P4NUF3_9PEZI</name>
<protein>
    <submittedName>
        <fullName evidence="3">Uncharacterized protein</fullName>
    </submittedName>
</protein>
<dbReference type="AlphaFoldDB" id="A0A9P4NUF3"/>
<feature type="compositionally biased region" description="Basic and acidic residues" evidence="2">
    <location>
        <begin position="495"/>
        <end position="509"/>
    </location>
</feature>